<dbReference type="AlphaFoldDB" id="A0A8J3GDG3"/>
<dbReference type="SUPFAM" id="SSF100950">
    <property type="entry name" value="NagB/RpiA/CoA transferase-like"/>
    <property type="match status" value="1"/>
</dbReference>
<dbReference type="InterPro" id="IPR050313">
    <property type="entry name" value="Carb_Metab_HTH_regulators"/>
</dbReference>
<dbReference type="Proteomes" id="UP000642829">
    <property type="component" value="Unassembled WGS sequence"/>
</dbReference>
<gene>
    <name evidence="5" type="ORF">GCM10007047_17180</name>
</gene>
<keyword evidence="1" id="KW-0678">Repressor</keyword>
<evidence type="ECO:0000313" key="5">
    <source>
        <dbReference type="EMBL" id="GHC01292.1"/>
    </source>
</evidence>
<dbReference type="InterPro" id="IPR036390">
    <property type="entry name" value="WH_DNA-bd_sf"/>
</dbReference>
<dbReference type="Pfam" id="PF08220">
    <property type="entry name" value="HTH_DeoR"/>
    <property type="match status" value="1"/>
</dbReference>
<organism evidence="5 6">
    <name type="scientific">Cerasicoccus arenae</name>
    <dbReference type="NCBI Taxonomy" id="424488"/>
    <lineage>
        <taxon>Bacteria</taxon>
        <taxon>Pseudomonadati</taxon>
        <taxon>Verrucomicrobiota</taxon>
        <taxon>Opitutia</taxon>
        <taxon>Puniceicoccales</taxon>
        <taxon>Cerasicoccaceae</taxon>
        <taxon>Cerasicoccus</taxon>
    </lineage>
</organism>
<dbReference type="InterPro" id="IPR001034">
    <property type="entry name" value="DeoR_HTH"/>
</dbReference>
<dbReference type="InterPro" id="IPR037171">
    <property type="entry name" value="NagB/RpiA_transferase-like"/>
</dbReference>
<dbReference type="InterPro" id="IPR014036">
    <property type="entry name" value="DeoR-like_C"/>
</dbReference>
<dbReference type="Gene3D" id="1.10.10.10">
    <property type="entry name" value="Winged helix-like DNA-binding domain superfamily/Winged helix DNA-binding domain"/>
    <property type="match status" value="1"/>
</dbReference>
<dbReference type="SUPFAM" id="SSF46785">
    <property type="entry name" value="Winged helix' DNA-binding domain"/>
    <property type="match status" value="1"/>
</dbReference>
<dbReference type="Pfam" id="PF00455">
    <property type="entry name" value="DeoRC"/>
    <property type="match status" value="1"/>
</dbReference>
<dbReference type="PROSITE" id="PS51000">
    <property type="entry name" value="HTH_DEOR_2"/>
    <property type="match status" value="1"/>
</dbReference>
<reference evidence="5" key="1">
    <citation type="journal article" date="2014" name="Int. J. Syst. Evol. Microbiol.">
        <title>Complete genome sequence of Corynebacterium casei LMG S-19264T (=DSM 44701T), isolated from a smear-ripened cheese.</title>
        <authorList>
            <consortium name="US DOE Joint Genome Institute (JGI-PGF)"/>
            <person name="Walter F."/>
            <person name="Albersmeier A."/>
            <person name="Kalinowski J."/>
            <person name="Ruckert C."/>
        </authorList>
    </citation>
    <scope>NUCLEOTIDE SEQUENCE</scope>
    <source>
        <strain evidence="5">KCTC 12870</strain>
    </source>
</reference>
<dbReference type="PRINTS" id="PR00037">
    <property type="entry name" value="HTHLACR"/>
</dbReference>
<evidence type="ECO:0000256" key="2">
    <source>
        <dbReference type="ARBA" id="ARBA00023015"/>
    </source>
</evidence>
<name>A0A8J3GDG3_9BACT</name>
<dbReference type="SMART" id="SM01134">
    <property type="entry name" value="DeoRC"/>
    <property type="match status" value="1"/>
</dbReference>
<dbReference type="GO" id="GO:0003700">
    <property type="term" value="F:DNA-binding transcription factor activity"/>
    <property type="evidence" value="ECO:0007669"/>
    <property type="project" value="InterPro"/>
</dbReference>
<feature type="domain" description="HTH deoR-type" evidence="4">
    <location>
        <begin position="3"/>
        <end position="58"/>
    </location>
</feature>
<comment type="caution">
    <text evidence="5">The sequence shown here is derived from an EMBL/GenBank/DDBJ whole genome shotgun (WGS) entry which is preliminary data.</text>
</comment>
<proteinExistence type="predicted"/>
<evidence type="ECO:0000256" key="1">
    <source>
        <dbReference type="ARBA" id="ARBA00022491"/>
    </source>
</evidence>
<reference evidence="5" key="2">
    <citation type="submission" date="2020-09" db="EMBL/GenBank/DDBJ databases">
        <authorList>
            <person name="Sun Q."/>
            <person name="Kim S."/>
        </authorList>
    </citation>
    <scope>NUCLEOTIDE SEQUENCE</scope>
    <source>
        <strain evidence="5">KCTC 12870</strain>
    </source>
</reference>
<dbReference type="SMART" id="SM00420">
    <property type="entry name" value="HTH_DEOR"/>
    <property type="match status" value="1"/>
</dbReference>
<dbReference type="EMBL" id="BMXG01000009">
    <property type="protein sequence ID" value="GHC01292.1"/>
    <property type="molecule type" value="Genomic_DNA"/>
</dbReference>
<evidence type="ECO:0000259" key="4">
    <source>
        <dbReference type="PROSITE" id="PS51000"/>
    </source>
</evidence>
<evidence type="ECO:0000313" key="6">
    <source>
        <dbReference type="Proteomes" id="UP000642829"/>
    </source>
</evidence>
<protein>
    <submittedName>
        <fullName evidence="5">DeoR family transcriptional regulator</fullName>
    </submittedName>
</protein>
<sequence>MTNKQRLDEIEKFIREHKYADLHTLGTKFDISLSTVRRALNELEVSGVIRRHHGGASLVDEDTGSSDYDFITQDDRHSEEKYRIAERVASRIESGMTVIIDGGTTSYAVAKLLTEKRLVIITNSLPVAALFSEVGSCETIVTGGTVYARLGILYGPTCEQALGQVHADMAICGGAGITEQGIWNTNSFIVSFQHRMMESADRTFFVLDSSKHDRRVLHLTTPFKPNITVATDAPPSASLAKAMKDQGAELIVAR</sequence>
<dbReference type="InterPro" id="IPR036388">
    <property type="entry name" value="WH-like_DNA-bd_sf"/>
</dbReference>
<dbReference type="Gene3D" id="3.40.50.1360">
    <property type="match status" value="1"/>
</dbReference>
<keyword evidence="3" id="KW-0804">Transcription</keyword>
<dbReference type="PANTHER" id="PTHR30363:SF4">
    <property type="entry name" value="GLYCEROL-3-PHOSPHATE REGULON REPRESSOR"/>
    <property type="match status" value="1"/>
</dbReference>
<accession>A0A8J3GDG3</accession>
<keyword evidence="6" id="KW-1185">Reference proteome</keyword>
<evidence type="ECO:0000256" key="3">
    <source>
        <dbReference type="ARBA" id="ARBA00023163"/>
    </source>
</evidence>
<keyword evidence="2" id="KW-0805">Transcription regulation</keyword>
<dbReference type="PANTHER" id="PTHR30363">
    <property type="entry name" value="HTH-TYPE TRANSCRIPTIONAL REGULATOR SRLR-RELATED"/>
    <property type="match status" value="1"/>
</dbReference>